<keyword evidence="2 5" id="KW-0547">Nucleotide-binding</keyword>
<feature type="transmembrane region" description="Helical" evidence="7">
    <location>
        <begin position="306"/>
        <end position="324"/>
    </location>
</feature>
<feature type="domain" description="Protein kinase" evidence="8">
    <location>
        <begin position="124"/>
        <end position="386"/>
    </location>
</feature>
<feature type="compositionally biased region" description="Polar residues" evidence="6">
    <location>
        <begin position="502"/>
        <end position="517"/>
    </location>
</feature>
<evidence type="ECO:0000256" key="1">
    <source>
        <dbReference type="ARBA" id="ARBA00022679"/>
    </source>
</evidence>
<dbReference type="GO" id="GO:0004674">
    <property type="term" value="F:protein serine/threonine kinase activity"/>
    <property type="evidence" value="ECO:0007669"/>
    <property type="project" value="TreeGrafter"/>
</dbReference>
<keyword evidence="4 5" id="KW-0067">ATP-binding</keyword>
<dbReference type="InterPro" id="IPR011009">
    <property type="entry name" value="Kinase-like_dom_sf"/>
</dbReference>
<dbReference type="EMBL" id="QFQP01000056">
    <property type="protein sequence ID" value="PZR04548.1"/>
    <property type="molecule type" value="Genomic_DNA"/>
</dbReference>
<dbReference type="InterPro" id="IPR000719">
    <property type="entry name" value="Prot_kinase_dom"/>
</dbReference>
<reference evidence="9 10" key="1">
    <citation type="submission" date="2017-08" db="EMBL/GenBank/DDBJ databases">
        <title>Infants hospitalized years apart are colonized by the same room-sourced microbial strains.</title>
        <authorList>
            <person name="Brooks B."/>
            <person name="Olm M.R."/>
            <person name="Firek B.A."/>
            <person name="Baker R."/>
            <person name="Thomas B.C."/>
            <person name="Morowitz M.J."/>
            <person name="Banfield J.F."/>
        </authorList>
    </citation>
    <scope>NUCLEOTIDE SEQUENCE [LARGE SCALE GENOMIC DNA]</scope>
    <source>
        <strain evidence="9">S2_003_000_R2_14</strain>
    </source>
</reference>
<dbReference type="PROSITE" id="PS50011">
    <property type="entry name" value="PROTEIN_KINASE_DOM"/>
    <property type="match status" value="1"/>
</dbReference>
<evidence type="ECO:0000259" key="8">
    <source>
        <dbReference type="PROSITE" id="PS50011"/>
    </source>
</evidence>
<evidence type="ECO:0000256" key="4">
    <source>
        <dbReference type="ARBA" id="ARBA00022840"/>
    </source>
</evidence>
<evidence type="ECO:0000256" key="6">
    <source>
        <dbReference type="SAM" id="MobiDB-lite"/>
    </source>
</evidence>
<organism evidence="9 10">
    <name type="scientific">Archangium gephyra</name>
    <dbReference type="NCBI Taxonomy" id="48"/>
    <lineage>
        <taxon>Bacteria</taxon>
        <taxon>Pseudomonadati</taxon>
        <taxon>Myxococcota</taxon>
        <taxon>Myxococcia</taxon>
        <taxon>Myxococcales</taxon>
        <taxon>Cystobacterineae</taxon>
        <taxon>Archangiaceae</taxon>
        <taxon>Archangium</taxon>
    </lineage>
</organism>
<dbReference type="PANTHER" id="PTHR43289">
    <property type="entry name" value="MITOGEN-ACTIVATED PROTEIN KINASE KINASE KINASE 20-RELATED"/>
    <property type="match status" value="1"/>
</dbReference>
<keyword evidence="7" id="KW-0812">Transmembrane</keyword>
<comment type="caution">
    <text evidence="9">The sequence shown here is derived from an EMBL/GenBank/DDBJ whole genome shotgun (WGS) entry which is preliminary data.</text>
</comment>
<gene>
    <name evidence="9" type="ORF">DI536_34070</name>
</gene>
<feature type="transmembrane region" description="Helical" evidence="7">
    <location>
        <begin position="437"/>
        <end position="456"/>
    </location>
</feature>
<dbReference type="Pfam" id="PF00069">
    <property type="entry name" value="Pkinase"/>
    <property type="match status" value="1"/>
</dbReference>
<dbReference type="Gene3D" id="1.10.510.10">
    <property type="entry name" value="Transferase(Phosphotransferase) domain 1"/>
    <property type="match status" value="1"/>
</dbReference>
<dbReference type="AlphaFoldDB" id="A0A2W5U6N8"/>
<keyword evidence="3" id="KW-0418">Kinase</keyword>
<name>A0A2W5U6N8_9BACT</name>
<keyword evidence="7" id="KW-1133">Transmembrane helix</keyword>
<dbReference type="Gene3D" id="3.30.200.20">
    <property type="entry name" value="Phosphorylase Kinase, domain 1"/>
    <property type="match status" value="1"/>
</dbReference>
<dbReference type="CDD" id="cd14014">
    <property type="entry name" value="STKc_PknB_like"/>
    <property type="match status" value="1"/>
</dbReference>
<dbReference type="SMART" id="SM00220">
    <property type="entry name" value="S_TKc"/>
    <property type="match status" value="1"/>
</dbReference>
<dbReference type="SUPFAM" id="SSF56112">
    <property type="entry name" value="Protein kinase-like (PK-like)"/>
    <property type="match status" value="1"/>
</dbReference>
<feature type="binding site" evidence="5">
    <location>
        <position position="153"/>
    </location>
    <ligand>
        <name>ATP</name>
        <dbReference type="ChEBI" id="CHEBI:30616"/>
    </ligand>
</feature>
<dbReference type="InterPro" id="IPR017441">
    <property type="entry name" value="Protein_kinase_ATP_BS"/>
</dbReference>
<feature type="region of interest" description="Disordered" evidence="6">
    <location>
        <begin position="11"/>
        <end position="114"/>
    </location>
</feature>
<evidence type="ECO:0000313" key="9">
    <source>
        <dbReference type="EMBL" id="PZR04548.1"/>
    </source>
</evidence>
<evidence type="ECO:0000256" key="5">
    <source>
        <dbReference type="PROSITE-ProRule" id="PRU10141"/>
    </source>
</evidence>
<keyword evidence="7" id="KW-0472">Membrane</keyword>
<feature type="region of interest" description="Disordered" evidence="6">
    <location>
        <begin position="458"/>
        <end position="543"/>
    </location>
</feature>
<evidence type="ECO:0000256" key="2">
    <source>
        <dbReference type="ARBA" id="ARBA00022741"/>
    </source>
</evidence>
<evidence type="ECO:0000313" key="10">
    <source>
        <dbReference type="Proteomes" id="UP000249061"/>
    </source>
</evidence>
<feature type="compositionally biased region" description="Low complexity" evidence="6">
    <location>
        <begin position="77"/>
        <end position="104"/>
    </location>
</feature>
<dbReference type="Proteomes" id="UP000249061">
    <property type="component" value="Unassembled WGS sequence"/>
</dbReference>
<sequence>MPGEVICPTCGTASPTQSRTCPRCGTSLAAGGDATSRSKTLQPGTRKPAVVVRKPAADAPVNTLADEDPAPAKPRARPAGGPVPQAAAGAAPRRSAPQRAPSSALESTSGSSRDGLIGKSIQDYVIEKKLGVGGMGVVFKATHKLIGKSVAIKVLRPDIVQDPRDMDRLLDEARIISSIKNRGIINIFGAGTLDDGRHYLIMELLEGEALEQLMQREGKVPAGDAVVILEQVLSALTAAHEAGVVHRDLKPANVFLVKEGNLMYVKLLDFGLARRNQQNVTRIAGTPDYISPEHARGRPAGPPADLYAFGILCFHMLTGRLPFIGTTPMEVMEKHVHEAPPIPHELNKEIPKALSELILKLLAKEPGERPDSAHVKADLRAATKQLRNAATMMSLMQIDPVVEAAAPKGAEKKRARELAVEAQVADIKRKVTRRWPWVLAGVVGVWLLAVGIYVAFPTRPPEPTPVGKRPKPLDIPRDPTPIAPVKVEPPTVEPRPTRVDPTPNQVDPTRTPNTGGADQQVAEAPDAATDEPQVLEENPNTPIDDVRLGELKRGKRVDERLDEIVASMKNNEELRQMLGELVKRTRERCDSARTLGDFYDCDDEVTKQYNRYLKNI</sequence>
<protein>
    <recommendedName>
        <fullName evidence="8">Protein kinase domain-containing protein</fullName>
    </recommendedName>
</protein>
<dbReference type="InterPro" id="IPR008271">
    <property type="entry name" value="Ser/Thr_kinase_AS"/>
</dbReference>
<dbReference type="PROSITE" id="PS00108">
    <property type="entry name" value="PROTEIN_KINASE_ST"/>
    <property type="match status" value="1"/>
</dbReference>
<dbReference type="PROSITE" id="PS00107">
    <property type="entry name" value="PROTEIN_KINASE_ATP"/>
    <property type="match status" value="1"/>
</dbReference>
<keyword evidence="1" id="KW-0808">Transferase</keyword>
<dbReference type="GO" id="GO:0005524">
    <property type="term" value="F:ATP binding"/>
    <property type="evidence" value="ECO:0007669"/>
    <property type="project" value="UniProtKB-UniRule"/>
</dbReference>
<evidence type="ECO:0000256" key="3">
    <source>
        <dbReference type="ARBA" id="ARBA00022777"/>
    </source>
</evidence>
<proteinExistence type="predicted"/>
<accession>A0A2W5U6N8</accession>
<dbReference type="PANTHER" id="PTHR43289:SF6">
    <property type="entry name" value="SERINE_THREONINE-PROTEIN KINASE NEKL-3"/>
    <property type="match status" value="1"/>
</dbReference>
<evidence type="ECO:0000256" key="7">
    <source>
        <dbReference type="SAM" id="Phobius"/>
    </source>
</evidence>
<feature type="compositionally biased region" description="Polar residues" evidence="6">
    <location>
        <begin position="11"/>
        <end position="20"/>
    </location>
</feature>